<dbReference type="EMBL" id="LR130778">
    <property type="protein sequence ID" value="VDN47401.1"/>
    <property type="molecule type" value="Genomic_DNA"/>
</dbReference>
<proteinExistence type="predicted"/>
<accession>A0A3P7PVY2</accession>
<organism evidence="2 3">
    <name type="scientific">Petrocella atlantisensis</name>
    <dbReference type="NCBI Taxonomy" id="2173034"/>
    <lineage>
        <taxon>Bacteria</taxon>
        <taxon>Bacillati</taxon>
        <taxon>Bacillota</taxon>
        <taxon>Clostridia</taxon>
        <taxon>Lachnospirales</taxon>
        <taxon>Vallitaleaceae</taxon>
        <taxon>Petrocella</taxon>
    </lineage>
</organism>
<dbReference type="InterPro" id="IPR024529">
    <property type="entry name" value="ECF_trnsprt_substrate-spec"/>
</dbReference>
<dbReference type="AlphaFoldDB" id="A0A3P7PVY2"/>
<dbReference type="GO" id="GO:0022857">
    <property type="term" value="F:transmembrane transporter activity"/>
    <property type="evidence" value="ECO:0007669"/>
    <property type="project" value="InterPro"/>
</dbReference>
<evidence type="ECO:0000313" key="3">
    <source>
        <dbReference type="Proteomes" id="UP000279029"/>
    </source>
</evidence>
<keyword evidence="1" id="KW-1133">Transmembrane helix</keyword>
<keyword evidence="3" id="KW-1185">Reference proteome</keyword>
<protein>
    <submittedName>
        <fullName evidence="2">ECF transporter S component</fullName>
    </submittedName>
</protein>
<dbReference type="Proteomes" id="UP000279029">
    <property type="component" value="Chromosome"/>
</dbReference>
<keyword evidence="1" id="KW-0472">Membrane</keyword>
<dbReference type="KEGG" id="cbar:PATL70BA_1516"/>
<dbReference type="RefSeq" id="WP_172596146.1">
    <property type="nucleotide sequence ID" value="NZ_LR130778.1"/>
</dbReference>
<evidence type="ECO:0000256" key="1">
    <source>
        <dbReference type="SAM" id="Phobius"/>
    </source>
</evidence>
<feature type="transmembrane region" description="Helical" evidence="1">
    <location>
        <begin position="162"/>
        <end position="193"/>
    </location>
</feature>
<sequence>MNKTLKDTRKLVILSLMLAITMILDFTPLGAIPMGTVEATITHIPTIITGIILGPVAGLIMGLAFGLISFFHALIRPVSPFSLFFINPIISILPRMFIGVAAYYAYALALKLFKAKLAPLAIGVGAFVGSLTNTILVLGALSLIYGSKIEAMLLEAGLSTKAYLWAVGVAGTNGLMEGIVSVVIVTAICSVYFKQYKS</sequence>
<feature type="transmembrane region" description="Helical" evidence="1">
    <location>
        <begin position="83"/>
        <end position="106"/>
    </location>
</feature>
<feature type="transmembrane region" description="Helical" evidence="1">
    <location>
        <begin position="118"/>
        <end position="141"/>
    </location>
</feature>
<dbReference type="Pfam" id="PF12822">
    <property type="entry name" value="ECF_trnsprt"/>
    <property type="match status" value="1"/>
</dbReference>
<feature type="transmembrane region" description="Helical" evidence="1">
    <location>
        <begin position="12"/>
        <end position="32"/>
    </location>
</feature>
<gene>
    <name evidence="2" type="ORF">PATL70BA_1516</name>
</gene>
<reference evidence="2 3" key="1">
    <citation type="submission" date="2018-09" db="EMBL/GenBank/DDBJ databases">
        <authorList>
            <person name="Postec A."/>
        </authorList>
    </citation>
    <scope>NUCLEOTIDE SEQUENCE [LARGE SCALE GENOMIC DNA]</scope>
    <source>
        <strain evidence="2">70B-A</strain>
    </source>
</reference>
<name>A0A3P7PVY2_9FIRM</name>
<evidence type="ECO:0000313" key="2">
    <source>
        <dbReference type="EMBL" id="VDN47401.1"/>
    </source>
</evidence>
<feature type="transmembrane region" description="Helical" evidence="1">
    <location>
        <begin position="44"/>
        <end position="71"/>
    </location>
</feature>
<keyword evidence="1" id="KW-0812">Transmembrane</keyword>
<dbReference type="Gene3D" id="1.10.1760.20">
    <property type="match status" value="1"/>
</dbReference>